<feature type="site" description="Transition state stabilizer" evidence="6">
    <location>
        <position position="179"/>
    </location>
</feature>
<feature type="binding site" evidence="6">
    <location>
        <begin position="330"/>
        <end position="334"/>
    </location>
    <ligand>
        <name>ATP</name>
        <dbReference type="ChEBI" id="CHEBI:30616"/>
    </ligand>
</feature>
<dbReference type="GO" id="GO:0006085">
    <property type="term" value="P:acetyl-CoA biosynthetic process"/>
    <property type="evidence" value="ECO:0007669"/>
    <property type="project" value="UniProtKB-UniRule"/>
</dbReference>
<keyword evidence="6" id="KW-0479">Metal-binding</keyword>
<feature type="binding site" evidence="6">
    <location>
        <position position="8"/>
    </location>
    <ligand>
        <name>Mg(2+)</name>
        <dbReference type="ChEBI" id="CHEBI:18420"/>
    </ligand>
</feature>
<dbReference type="CDD" id="cd24010">
    <property type="entry name" value="ASKHA_NBD_AcK_PK"/>
    <property type="match status" value="1"/>
</dbReference>
<feature type="binding site" evidence="6">
    <location>
        <position position="15"/>
    </location>
    <ligand>
        <name>ATP</name>
        <dbReference type="ChEBI" id="CHEBI:30616"/>
    </ligand>
</feature>
<keyword evidence="6" id="KW-0460">Magnesium</keyword>
<sequence length="400" mass="44062">MVKIIAINCGSSTLKFKLFEMPEETVIASGMVDRLGLSGSTFELKSNDGKKIEFQKDVKDHNEAVTLLLKNLVDSKIIDSLDELGGVGHRVVAGGETYEKSTLVDQHVINNIKYLSIYAPLHNYSEARGMEAFVQANPKLPQVAVFDTALYSQMPEVNYLYSIPIEYYKNYGARKYGAHGTSHRYITGRAAEMLNQKLEDLNIISLHLGSGASITATEHGKVIDTSMGFTPMAGITMSTRSGDIDPSLVLFLMSQLKISDPNEMADILNQKSGLLGLSGISPDMRDLQKVEDTNQRARLALDIFVNRIVKYVGSYVAEMGSVDVITFSAGIGENDAEIRENIINQLSFINAKIDLEKNDVRGEEIDLTGEGSAVKVLLITTDEELMIARDAYEIGYLNKE</sequence>
<evidence type="ECO:0000256" key="4">
    <source>
        <dbReference type="ARBA" id="ARBA00022777"/>
    </source>
</evidence>
<protein>
    <recommendedName>
        <fullName evidence="6">Acetate kinase</fullName>
        <ecNumber evidence="6">2.7.2.1</ecNumber>
    </recommendedName>
    <alternativeName>
        <fullName evidence="6">Acetokinase</fullName>
    </alternativeName>
</protein>
<comment type="cofactor">
    <cofactor evidence="6">
        <name>Mg(2+)</name>
        <dbReference type="ChEBI" id="CHEBI:18420"/>
    </cofactor>
    <cofactor evidence="6">
        <name>Mn(2+)</name>
        <dbReference type="ChEBI" id="CHEBI:29035"/>
    </cofactor>
    <text evidence="6">Mg(2+). Can also accept Mn(2+).</text>
</comment>
<comment type="catalytic activity">
    <reaction evidence="6">
        <text>acetate + ATP = acetyl phosphate + ADP</text>
        <dbReference type="Rhea" id="RHEA:11352"/>
        <dbReference type="ChEBI" id="CHEBI:22191"/>
        <dbReference type="ChEBI" id="CHEBI:30089"/>
        <dbReference type="ChEBI" id="CHEBI:30616"/>
        <dbReference type="ChEBI" id="CHEBI:456216"/>
        <dbReference type="EC" id="2.7.2.1"/>
    </reaction>
</comment>
<dbReference type="NCBIfam" id="TIGR00016">
    <property type="entry name" value="ackA"/>
    <property type="match status" value="1"/>
</dbReference>
<dbReference type="GO" id="GO:0000287">
    <property type="term" value="F:magnesium ion binding"/>
    <property type="evidence" value="ECO:0007669"/>
    <property type="project" value="UniProtKB-UniRule"/>
</dbReference>
<reference evidence="8 9" key="1">
    <citation type="journal article" date="2023" name="Microbiol. Spectr.">
        <title>Symbiosis of Carpenter Bees with Uncharacterized Lactic Acid Bacteria Showing NAD Auxotrophy.</title>
        <authorList>
            <person name="Kawasaki S."/>
            <person name="Ozawa K."/>
            <person name="Mori T."/>
            <person name="Yamamoto A."/>
            <person name="Ito M."/>
            <person name="Ohkuma M."/>
            <person name="Sakamoto M."/>
            <person name="Matsutani M."/>
        </authorList>
    </citation>
    <scope>NUCLEOTIDE SEQUENCE [LARGE SCALE GENOMIC DNA]</scope>
    <source>
        <strain evidence="8 9">XA3</strain>
    </source>
</reference>
<comment type="function">
    <text evidence="6">Catalyzes the formation of acetyl phosphate from acetate and ATP. Can also catalyze the reverse reaction.</text>
</comment>
<proteinExistence type="inferred from homology"/>
<name>A0AAU9D465_9LACO</name>
<keyword evidence="6" id="KW-0963">Cytoplasm</keyword>
<dbReference type="PROSITE" id="PS01075">
    <property type="entry name" value="ACETATE_KINASE_1"/>
    <property type="match status" value="1"/>
</dbReference>
<organism evidence="8 9">
    <name type="scientific">Xylocopilactobacillus apicola</name>
    <dbReference type="NCBI Taxonomy" id="2932184"/>
    <lineage>
        <taxon>Bacteria</taxon>
        <taxon>Bacillati</taxon>
        <taxon>Bacillota</taxon>
        <taxon>Bacilli</taxon>
        <taxon>Lactobacillales</taxon>
        <taxon>Lactobacillaceae</taxon>
        <taxon>Xylocopilactobacillus</taxon>
    </lineage>
</organism>
<dbReference type="PIRSF" id="PIRSF000722">
    <property type="entry name" value="Acetate_prop_kin"/>
    <property type="match status" value="1"/>
</dbReference>
<evidence type="ECO:0000256" key="6">
    <source>
        <dbReference type="HAMAP-Rule" id="MF_00020"/>
    </source>
</evidence>
<keyword evidence="3 6" id="KW-0547">Nucleotide-binding</keyword>
<dbReference type="SUPFAM" id="SSF53067">
    <property type="entry name" value="Actin-like ATPase domain"/>
    <property type="match status" value="2"/>
</dbReference>
<keyword evidence="2 6" id="KW-0808">Transferase</keyword>
<dbReference type="InterPro" id="IPR023865">
    <property type="entry name" value="Aliphatic_acid_kinase_CS"/>
</dbReference>
<comment type="similarity">
    <text evidence="1 6 7">Belongs to the acetokinase family.</text>
</comment>
<feature type="binding site" evidence="6">
    <location>
        <begin position="207"/>
        <end position="211"/>
    </location>
    <ligand>
        <name>ATP</name>
        <dbReference type="ChEBI" id="CHEBI:30616"/>
    </ligand>
</feature>
<dbReference type="AlphaFoldDB" id="A0AAU9D465"/>
<evidence type="ECO:0000256" key="1">
    <source>
        <dbReference type="ARBA" id="ARBA00008748"/>
    </source>
</evidence>
<dbReference type="PROSITE" id="PS01076">
    <property type="entry name" value="ACETATE_KINASE_2"/>
    <property type="match status" value="1"/>
</dbReference>
<dbReference type="GO" id="GO:0006083">
    <property type="term" value="P:acetate metabolic process"/>
    <property type="evidence" value="ECO:0007669"/>
    <property type="project" value="TreeGrafter"/>
</dbReference>
<dbReference type="InterPro" id="IPR004372">
    <property type="entry name" value="Ac/propionate_kinase"/>
</dbReference>
<comment type="subcellular location">
    <subcellularLocation>
        <location evidence="6">Cytoplasm</location>
    </subcellularLocation>
</comment>
<feature type="binding site" evidence="6">
    <location>
        <position position="90"/>
    </location>
    <ligand>
        <name>substrate</name>
    </ligand>
</feature>
<dbReference type="GO" id="GO:0005524">
    <property type="term" value="F:ATP binding"/>
    <property type="evidence" value="ECO:0007669"/>
    <property type="project" value="UniProtKB-KW"/>
</dbReference>
<keyword evidence="5 6" id="KW-0067">ATP-binding</keyword>
<feature type="active site" description="Proton donor/acceptor" evidence="6">
    <location>
        <position position="147"/>
    </location>
</feature>
<evidence type="ECO:0000256" key="2">
    <source>
        <dbReference type="ARBA" id="ARBA00022679"/>
    </source>
</evidence>
<dbReference type="GO" id="GO:0005737">
    <property type="term" value="C:cytoplasm"/>
    <property type="evidence" value="ECO:0007669"/>
    <property type="project" value="UniProtKB-SubCell"/>
</dbReference>
<evidence type="ECO:0000313" key="9">
    <source>
        <dbReference type="Proteomes" id="UP001321861"/>
    </source>
</evidence>
<feature type="site" description="Transition state stabilizer" evidence="6">
    <location>
        <position position="240"/>
    </location>
</feature>
<dbReference type="EC" id="2.7.2.1" evidence="6"/>
<dbReference type="Proteomes" id="UP001321861">
    <property type="component" value="Chromosome"/>
</dbReference>
<dbReference type="InterPro" id="IPR000890">
    <property type="entry name" value="Aliphatic_acid_kin_short-chain"/>
</dbReference>
<comment type="subunit">
    <text evidence="6">Homodimer.</text>
</comment>
<dbReference type="PRINTS" id="PR00471">
    <property type="entry name" value="ACETATEKNASE"/>
</dbReference>
<dbReference type="GO" id="GO:0008776">
    <property type="term" value="F:acetate kinase activity"/>
    <property type="evidence" value="ECO:0007669"/>
    <property type="project" value="UniProtKB-UniRule"/>
</dbReference>
<dbReference type="InterPro" id="IPR043129">
    <property type="entry name" value="ATPase_NBD"/>
</dbReference>
<dbReference type="Pfam" id="PF00871">
    <property type="entry name" value="Acetate_kinase"/>
    <property type="match status" value="1"/>
</dbReference>
<gene>
    <name evidence="8" type="primary">ack2</name>
    <name evidence="6" type="synonym">ackA</name>
    <name evidence="8" type="ORF">XA3_10100</name>
</gene>
<dbReference type="KEGG" id="xap:XA3_10100"/>
<evidence type="ECO:0000256" key="7">
    <source>
        <dbReference type="RuleBase" id="RU003835"/>
    </source>
</evidence>
<comment type="pathway">
    <text evidence="6">Metabolic intermediate biosynthesis; acetyl-CoA biosynthesis; acetyl-CoA from acetate: step 1/2.</text>
</comment>
<evidence type="ECO:0000256" key="5">
    <source>
        <dbReference type="ARBA" id="ARBA00022840"/>
    </source>
</evidence>
<dbReference type="HAMAP" id="MF_00020">
    <property type="entry name" value="Acetate_kinase"/>
    <property type="match status" value="1"/>
</dbReference>
<dbReference type="PANTHER" id="PTHR21060">
    <property type="entry name" value="ACETATE KINASE"/>
    <property type="match status" value="1"/>
</dbReference>
<evidence type="ECO:0000313" key="8">
    <source>
        <dbReference type="EMBL" id="BDR58569.1"/>
    </source>
</evidence>
<keyword evidence="4 6" id="KW-0418">Kinase</keyword>
<feature type="binding site" evidence="6">
    <location>
        <position position="383"/>
    </location>
    <ligand>
        <name>Mg(2+)</name>
        <dbReference type="ChEBI" id="CHEBI:18420"/>
    </ligand>
</feature>
<dbReference type="PANTHER" id="PTHR21060:SF15">
    <property type="entry name" value="ACETATE KINASE-RELATED"/>
    <property type="match status" value="1"/>
</dbReference>
<keyword evidence="9" id="KW-1185">Reference proteome</keyword>
<accession>A0AAU9D465</accession>
<dbReference type="EMBL" id="AP026802">
    <property type="protein sequence ID" value="BDR58569.1"/>
    <property type="molecule type" value="Genomic_DNA"/>
</dbReference>
<dbReference type="Gene3D" id="3.30.420.40">
    <property type="match status" value="2"/>
</dbReference>
<feature type="binding site" evidence="6">
    <location>
        <begin position="283"/>
        <end position="285"/>
    </location>
    <ligand>
        <name>ATP</name>
        <dbReference type="ChEBI" id="CHEBI:30616"/>
    </ligand>
</feature>
<dbReference type="RefSeq" id="WP_317636447.1">
    <property type="nucleotide sequence ID" value="NZ_AP026802.1"/>
</dbReference>
<evidence type="ECO:0000256" key="3">
    <source>
        <dbReference type="ARBA" id="ARBA00022741"/>
    </source>
</evidence>